<reference evidence="4 5" key="1">
    <citation type="submission" date="2019-07" db="EMBL/GenBank/DDBJ databases">
        <title>Paenibacillus thiaminolyticus NRRL B-4156.</title>
        <authorList>
            <person name="Hehnly C."/>
            <person name="Zhang L."/>
        </authorList>
    </citation>
    <scope>NUCLEOTIDE SEQUENCE [LARGE SCALE GENOMIC DNA]</scope>
    <source>
        <strain evidence="4 5">NRRL B-4156</strain>
    </source>
</reference>
<evidence type="ECO:0000256" key="1">
    <source>
        <dbReference type="ARBA" id="ARBA00008520"/>
    </source>
</evidence>
<dbReference type="GeneID" id="76997440"/>
<dbReference type="AlphaFoldDB" id="A0AAP9DUX8"/>
<evidence type="ECO:0000256" key="2">
    <source>
        <dbReference type="ARBA" id="ARBA00022448"/>
    </source>
</evidence>
<evidence type="ECO:0000313" key="6">
    <source>
        <dbReference type="Proteomes" id="UP001209276"/>
    </source>
</evidence>
<comment type="similarity">
    <text evidence="1">Belongs to the bacterial solute-binding protein 1 family.</text>
</comment>
<dbReference type="Proteomes" id="UP001209276">
    <property type="component" value="Unassembled WGS sequence"/>
</dbReference>
<dbReference type="Proteomes" id="UP000315377">
    <property type="component" value="Chromosome"/>
</dbReference>
<sequence>MKDRLRAPNIAWLLLGLILLLQGCADKETEPFDPNQPVSLKIMYEWGEENFYNRFGKEFQLKYPNVDFRFVENPQYLPDLTAEEYEETLLAYIEKERPDVLRIGGGFRLEAVSAAGQLIDLAPWMKRDSFSLDGIYPPVIDAIKMKGHGTLYGLSPTFTSSALYYNKDLFEQYGVTPPQEKMTWEQVLDLAARFPVDGSPEERIYGFDQGLSSYDSIYSFMERIAKTEQIALIDASGKRLLFDSDGWRRITKLTVWSMTSNSVYFPEKLTAGQGITLDDDLFVSGRAAMVVSGDSTAKDLQNMNKFRRMSIPPQELLRWGMVPVPIDPVNPQSANEISVFETYGIGADSTAKAAAWELVKFINSDEWAKGRSRTRGEGNLLARIAYNKERFDLFDPEEIEAFYKVKPQSGEELRQIRQVPYEFRESFGEIVREELESIAADKQSVDQAVQKIQTRGQAELDSFNARTKEINGVH</sequence>
<protein>
    <submittedName>
        <fullName evidence="3 4">ABC transporter substrate-binding protein</fullName>
    </submittedName>
</protein>
<evidence type="ECO:0000313" key="3">
    <source>
        <dbReference type="EMBL" id="MCY9609607.1"/>
    </source>
</evidence>
<gene>
    <name evidence="4" type="ORF">FLT43_15865</name>
    <name evidence="3" type="ORF">M5W83_20875</name>
</gene>
<dbReference type="InterPro" id="IPR050490">
    <property type="entry name" value="Bact_solute-bd_prot1"/>
</dbReference>
<dbReference type="SUPFAM" id="SSF53850">
    <property type="entry name" value="Periplasmic binding protein-like II"/>
    <property type="match status" value="1"/>
</dbReference>
<evidence type="ECO:0000313" key="5">
    <source>
        <dbReference type="Proteomes" id="UP000315377"/>
    </source>
</evidence>
<keyword evidence="2" id="KW-0813">Transport</keyword>
<dbReference type="Gene3D" id="3.40.190.10">
    <property type="entry name" value="Periplasmic binding protein-like II"/>
    <property type="match status" value="1"/>
</dbReference>
<dbReference type="PROSITE" id="PS51257">
    <property type="entry name" value="PROKAR_LIPOPROTEIN"/>
    <property type="match status" value="1"/>
</dbReference>
<dbReference type="InterPro" id="IPR006059">
    <property type="entry name" value="SBP"/>
</dbReference>
<accession>A0AAP9DUX8</accession>
<organism evidence="4 5">
    <name type="scientific">Paenibacillus thiaminolyticus</name>
    <name type="common">Bacillus thiaminolyticus</name>
    <dbReference type="NCBI Taxonomy" id="49283"/>
    <lineage>
        <taxon>Bacteria</taxon>
        <taxon>Bacillati</taxon>
        <taxon>Bacillota</taxon>
        <taxon>Bacilli</taxon>
        <taxon>Bacillales</taxon>
        <taxon>Paenibacillaceae</taxon>
        <taxon>Paenibacillus</taxon>
    </lineage>
</organism>
<name>A0AAP9DUX8_PANTH</name>
<dbReference type="RefSeq" id="WP_087440448.1">
    <property type="nucleotide sequence ID" value="NZ_CABMNB010000005.1"/>
</dbReference>
<dbReference type="PANTHER" id="PTHR43649">
    <property type="entry name" value="ARABINOSE-BINDING PROTEIN-RELATED"/>
    <property type="match status" value="1"/>
</dbReference>
<dbReference type="Pfam" id="PF01547">
    <property type="entry name" value="SBP_bac_1"/>
    <property type="match status" value="1"/>
</dbReference>
<reference evidence="3 6" key="2">
    <citation type="submission" date="2022-05" db="EMBL/GenBank/DDBJ databases">
        <title>Genome Sequencing of Bee-Associated Microbes.</title>
        <authorList>
            <person name="Dunlap C."/>
        </authorList>
    </citation>
    <scope>NUCLEOTIDE SEQUENCE [LARGE SCALE GENOMIC DNA]</scope>
    <source>
        <strain evidence="3 6">NRRL B-14613</strain>
    </source>
</reference>
<proteinExistence type="inferred from homology"/>
<dbReference type="EMBL" id="JAMDMM010000040">
    <property type="protein sequence ID" value="MCY9609607.1"/>
    <property type="molecule type" value="Genomic_DNA"/>
</dbReference>
<evidence type="ECO:0000313" key="4">
    <source>
        <dbReference type="EMBL" id="QDM44785.1"/>
    </source>
</evidence>
<dbReference type="EMBL" id="CP041405">
    <property type="protein sequence ID" value="QDM44785.1"/>
    <property type="molecule type" value="Genomic_DNA"/>
</dbReference>
<keyword evidence="6" id="KW-1185">Reference proteome</keyword>
<dbReference type="PANTHER" id="PTHR43649:SF29">
    <property type="entry name" value="OSMOPROTECTIVE COMPOUNDS-BINDING PROTEIN GGTB"/>
    <property type="match status" value="1"/>
</dbReference>